<feature type="binding site" evidence="6">
    <location>
        <position position="211"/>
    </location>
    <ligand>
        <name>[4Fe-4S] cluster</name>
        <dbReference type="ChEBI" id="CHEBI:49883"/>
    </ligand>
</feature>
<comment type="catalytic activity">
    <reaction evidence="6">
        <text>[thioredoxin]-disulfide + sulfite + AMP + 2 H(+) = adenosine 5'-phosphosulfate + [thioredoxin]-dithiol</text>
        <dbReference type="Rhea" id="RHEA:21976"/>
        <dbReference type="Rhea" id="RHEA-COMP:10698"/>
        <dbReference type="Rhea" id="RHEA-COMP:10700"/>
        <dbReference type="ChEBI" id="CHEBI:15378"/>
        <dbReference type="ChEBI" id="CHEBI:17359"/>
        <dbReference type="ChEBI" id="CHEBI:29950"/>
        <dbReference type="ChEBI" id="CHEBI:50058"/>
        <dbReference type="ChEBI" id="CHEBI:58243"/>
        <dbReference type="ChEBI" id="CHEBI:456215"/>
        <dbReference type="EC" id="1.8.4.10"/>
    </reaction>
</comment>
<dbReference type="GO" id="GO:0070814">
    <property type="term" value="P:hydrogen sulfide biosynthetic process"/>
    <property type="evidence" value="ECO:0007669"/>
    <property type="project" value="UniProtKB-UniRule"/>
</dbReference>
<dbReference type="EC" id="1.8.4.10" evidence="6"/>
<evidence type="ECO:0000259" key="7">
    <source>
        <dbReference type="Pfam" id="PF01507"/>
    </source>
</evidence>
<comment type="cofactor">
    <cofactor evidence="6">
        <name>[4Fe-4S] cluster</name>
        <dbReference type="ChEBI" id="CHEBI:49883"/>
    </cofactor>
    <text evidence="6">Binds 1 [4Fe-4S] cluster per subunit.</text>
</comment>
<dbReference type="PANTHER" id="PTHR46482">
    <property type="entry name" value="5'-ADENYLYLSULFATE REDUCTASE 3, CHLOROPLASTIC"/>
    <property type="match status" value="1"/>
</dbReference>
<evidence type="ECO:0000256" key="5">
    <source>
        <dbReference type="ARBA" id="ARBA00023014"/>
    </source>
</evidence>
<dbReference type="GO" id="GO:0004604">
    <property type="term" value="F:phosphoadenylyl-sulfate reductase (thioredoxin) activity"/>
    <property type="evidence" value="ECO:0007669"/>
    <property type="project" value="UniProtKB-UniRule"/>
</dbReference>
<proteinExistence type="inferred from homology"/>
<accession>A0A9W4X6K1</accession>
<comment type="function">
    <text evidence="6">Catalyzes the formation of sulfite from adenosine 5'-phosphosulfate (APS) using thioredoxin as an electron donor.</text>
</comment>
<dbReference type="InterPro" id="IPR004511">
    <property type="entry name" value="PAPS/APS_Rdtase"/>
</dbReference>
<dbReference type="PIRSF" id="PIRSF000857">
    <property type="entry name" value="PAPS_reductase"/>
    <property type="match status" value="1"/>
</dbReference>
<comment type="similarity">
    <text evidence="1 6">Belongs to the PAPS reductase family. CysH subfamily.</text>
</comment>
<dbReference type="InterPro" id="IPR014729">
    <property type="entry name" value="Rossmann-like_a/b/a_fold"/>
</dbReference>
<evidence type="ECO:0000313" key="10">
    <source>
        <dbReference type="Proteomes" id="UP001154255"/>
    </source>
</evidence>
<dbReference type="Gene3D" id="3.40.50.620">
    <property type="entry name" value="HUPs"/>
    <property type="match status" value="1"/>
</dbReference>
<evidence type="ECO:0000313" key="8">
    <source>
        <dbReference type="EMBL" id="CAI3936144.1"/>
    </source>
</evidence>
<dbReference type="GO" id="GO:0043866">
    <property type="term" value="F:adenylyl-sulfate reductase (thioredoxin) activity"/>
    <property type="evidence" value="ECO:0007669"/>
    <property type="project" value="UniProtKB-EC"/>
</dbReference>
<comment type="caution">
    <text evidence="8">The sequence shown here is derived from an EMBL/GenBank/DDBJ whole genome shotgun (WGS) entry which is preliminary data.</text>
</comment>
<dbReference type="GO" id="GO:0051539">
    <property type="term" value="F:4 iron, 4 sulfur cluster binding"/>
    <property type="evidence" value="ECO:0007669"/>
    <property type="project" value="UniProtKB-UniRule"/>
</dbReference>
<evidence type="ECO:0000256" key="4">
    <source>
        <dbReference type="ARBA" id="ARBA00023004"/>
    </source>
</evidence>
<evidence type="ECO:0000313" key="11">
    <source>
        <dbReference type="Proteomes" id="UP001154259"/>
    </source>
</evidence>
<dbReference type="EMBL" id="CAMXCM010000002">
    <property type="protein sequence ID" value="CAI3936144.1"/>
    <property type="molecule type" value="Genomic_DNA"/>
</dbReference>
<evidence type="ECO:0000313" key="9">
    <source>
        <dbReference type="EMBL" id="CAI3947334.1"/>
    </source>
</evidence>
<dbReference type="NCBIfam" id="TIGR00434">
    <property type="entry name" value="cysH"/>
    <property type="match status" value="1"/>
</dbReference>
<name>A0A9W4X6K1_9PROT</name>
<keyword evidence="11" id="KW-1185">Reference proteome</keyword>
<dbReference type="GO" id="GO:0005737">
    <property type="term" value="C:cytoplasm"/>
    <property type="evidence" value="ECO:0007669"/>
    <property type="project" value="UniProtKB-SubCell"/>
</dbReference>
<evidence type="ECO:0000256" key="2">
    <source>
        <dbReference type="ARBA" id="ARBA00022723"/>
    </source>
</evidence>
<keyword evidence="5 6" id="KW-0411">Iron-sulfur</keyword>
<dbReference type="SUPFAM" id="SSF52402">
    <property type="entry name" value="Adenine nucleotide alpha hydrolases-like"/>
    <property type="match status" value="1"/>
</dbReference>
<comment type="subcellular location">
    <subcellularLocation>
        <location evidence="6">Cytoplasm</location>
    </subcellularLocation>
</comment>
<feature type="binding site" evidence="6">
    <location>
        <position position="208"/>
    </location>
    <ligand>
        <name>[4Fe-4S] cluster</name>
        <dbReference type="ChEBI" id="CHEBI:49883"/>
    </ligand>
</feature>
<feature type="active site" description="Nucleophile; cysteine thiosulfonate intermediate" evidence="6">
    <location>
        <position position="236"/>
    </location>
</feature>
<keyword evidence="4 6" id="KW-0408">Iron</keyword>
<dbReference type="PANTHER" id="PTHR46482:SF9">
    <property type="entry name" value="5'-ADENYLYLSULFATE REDUCTASE 1, CHLOROPLASTIC"/>
    <property type="match status" value="1"/>
</dbReference>
<evidence type="ECO:0000256" key="1">
    <source>
        <dbReference type="ARBA" id="ARBA00009732"/>
    </source>
</evidence>
<dbReference type="NCBIfam" id="NF002537">
    <property type="entry name" value="PRK02090.1"/>
    <property type="match status" value="1"/>
</dbReference>
<keyword evidence="3 6" id="KW-0560">Oxidoreductase</keyword>
<dbReference type="Pfam" id="PF01507">
    <property type="entry name" value="PAPS_reduct"/>
    <property type="match status" value="1"/>
</dbReference>
<dbReference type="EMBL" id="CAMXCS010000002">
    <property type="protein sequence ID" value="CAI3947334.1"/>
    <property type="molecule type" value="Genomic_DNA"/>
</dbReference>
<feature type="binding site" evidence="6">
    <location>
        <position position="121"/>
    </location>
    <ligand>
        <name>[4Fe-4S] cluster</name>
        <dbReference type="ChEBI" id="CHEBI:49883"/>
    </ligand>
</feature>
<dbReference type="GO" id="GO:0046872">
    <property type="term" value="F:metal ion binding"/>
    <property type="evidence" value="ECO:0007669"/>
    <property type="project" value="UniProtKB-KW"/>
</dbReference>
<comment type="pathway">
    <text evidence="6">Sulfur metabolism; hydrogen sulfide biosynthesis; sulfite from sulfate.</text>
</comment>
<dbReference type="RefSeq" id="WP_271789908.1">
    <property type="nucleotide sequence ID" value="NZ_CAMXCJ010000003.1"/>
</dbReference>
<evidence type="ECO:0000256" key="3">
    <source>
        <dbReference type="ARBA" id="ARBA00023002"/>
    </source>
</evidence>
<feature type="binding site" evidence="6">
    <location>
        <position position="122"/>
    </location>
    <ligand>
        <name>[4Fe-4S] cluster</name>
        <dbReference type="ChEBI" id="CHEBI:49883"/>
    </ligand>
</feature>
<dbReference type="Proteomes" id="UP001154255">
    <property type="component" value="Unassembled WGS sequence"/>
</dbReference>
<evidence type="ECO:0000256" key="6">
    <source>
        <dbReference type="HAMAP-Rule" id="MF_00063"/>
    </source>
</evidence>
<keyword evidence="2 6" id="KW-0479">Metal-binding</keyword>
<reference evidence="8" key="1">
    <citation type="submission" date="2022-10" db="EMBL/GenBank/DDBJ databases">
        <authorList>
            <person name="Botero Cardona J."/>
        </authorList>
    </citation>
    <scope>NUCLEOTIDE SEQUENCE</scope>
    <source>
        <strain evidence="8">LMG 31819</strain>
        <strain evidence="9">R-53529</strain>
    </source>
</reference>
<feature type="domain" description="Phosphoadenosine phosphosulphate reductase" evidence="7">
    <location>
        <begin position="35"/>
        <end position="214"/>
    </location>
</feature>
<sequence length="253" mass="29146">MTPIELYSKKPSEFYERKLLETQEILQNAVAEYGKIVQATSLGVEDMVITDFIHRLGLPISIAMLDTKKLHQQTLDLKDHAEAHYGLTIKAYYPNQEQVDEYVQKNGENGIFESVELRKECCHIRKLIPLKALLKGHEAWITGLRKEQSNFRANLEVIEQENPSDATQPKVKINPLLDWTIGDIWHYVKEYNVPYNPLHDQFFVSIGCEPCTRAIALGEDFRAGRWWWEQDGAKECGLHVHEASSLSNRPSKQ</sequence>
<dbReference type="CDD" id="cd23945">
    <property type="entry name" value="PAPS_reductase"/>
    <property type="match status" value="1"/>
</dbReference>
<organism evidence="8 10">
    <name type="scientific">Commensalibacter communis</name>
    <dbReference type="NCBI Taxonomy" id="2972786"/>
    <lineage>
        <taxon>Bacteria</taxon>
        <taxon>Pseudomonadati</taxon>
        <taxon>Pseudomonadota</taxon>
        <taxon>Alphaproteobacteria</taxon>
        <taxon>Acetobacterales</taxon>
        <taxon>Acetobacteraceae</taxon>
    </lineage>
</organism>
<dbReference type="HAMAP" id="MF_00063">
    <property type="entry name" value="CysH"/>
    <property type="match status" value="1"/>
</dbReference>
<dbReference type="AlphaFoldDB" id="A0A9W4X6K1"/>
<keyword evidence="6" id="KW-0963">Cytoplasm</keyword>
<protein>
    <recommendedName>
        <fullName evidence="6">Adenosine 5'-phosphosulfate reductase</fullName>
        <shortName evidence="6">APS reductase</shortName>
        <ecNumber evidence="6">1.8.4.10</ecNumber>
    </recommendedName>
    <alternativeName>
        <fullName evidence="6">5'-adenylylsulfate reductase</fullName>
    </alternativeName>
    <alternativeName>
        <fullName evidence="6">Thioredoxin-dependent 5'-adenylylsulfate reductase</fullName>
    </alternativeName>
</protein>
<dbReference type="InterPro" id="IPR002500">
    <property type="entry name" value="PAPS_reduct_dom"/>
</dbReference>
<dbReference type="GO" id="GO:0019379">
    <property type="term" value="P:sulfate assimilation, phosphoadenylyl sulfate reduction by phosphoadenylyl-sulfate reductase (thioredoxin)"/>
    <property type="evidence" value="ECO:0007669"/>
    <property type="project" value="UniProtKB-UniRule"/>
</dbReference>
<dbReference type="Proteomes" id="UP001154259">
    <property type="component" value="Unassembled WGS sequence"/>
</dbReference>
<gene>
    <name evidence="6" type="primary">cysH</name>
    <name evidence="9" type="ORF">R53529_LOCUS1485</name>
    <name evidence="8" type="ORF">R53530_LOCUS948</name>
</gene>